<dbReference type="AlphaFoldDB" id="A0A917FBW4"/>
<comment type="function">
    <text evidence="4">Lytic transglycosylase with a strong preference for naked glycan strands that lack stem peptides.</text>
</comment>
<protein>
    <recommendedName>
        <fullName evidence="4">Endolytic peptidoglycan transglycosylase RlpA</fullName>
        <ecNumber evidence="4">4.2.2.-</ecNumber>
    </recommendedName>
</protein>
<dbReference type="InterPro" id="IPR009009">
    <property type="entry name" value="RlpA-like_DPBB"/>
</dbReference>
<dbReference type="InterPro" id="IPR012997">
    <property type="entry name" value="RplA"/>
</dbReference>
<dbReference type="GO" id="GO:0008932">
    <property type="term" value="F:lytic endotransglycosylase activity"/>
    <property type="evidence" value="ECO:0007669"/>
    <property type="project" value="UniProtKB-UniRule"/>
</dbReference>
<evidence type="ECO:0000313" key="7">
    <source>
        <dbReference type="EMBL" id="GGF64354.1"/>
    </source>
</evidence>
<dbReference type="Gene3D" id="2.40.40.10">
    <property type="entry name" value="RlpA-like domain"/>
    <property type="match status" value="1"/>
</dbReference>
<accession>A0A917FBW4</accession>
<evidence type="ECO:0000256" key="1">
    <source>
        <dbReference type="ARBA" id="ARBA00022729"/>
    </source>
</evidence>
<dbReference type="GO" id="GO:0071555">
    <property type="term" value="P:cell wall organization"/>
    <property type="evidence" value="ECO:0007669"/>
    <property type="project" value="UniProtKB-KW"/>
</dbReference>
<dbReference type="InterPro" id="IPR036680">
    <property type="entry name" value="SPOR-like_sf"/>
</dbReference>
<name>A0A917FBW4_9PROT</name>
<dbReference type="HAMAP" id="MF_02071">
    <property type="entry name" value="RlpA"/>
    <property type="match status" value="1"/>
</dbReference>
<keyword evidence="8" id="KW-1185">Reference proteome</keyword>
<dbReference type="PANTHER" id="PTHR34183">
    <property type="entry name" value="ENDOLYTIC PEPTIDOGLYCAN TRANSGLYCOSYLASE RLPA"/>
    <property type="match status" value="1"/>
</dbReference>
<dbReference type="InterPro" id="IPR034718">
    <property type="entry name" value="RlpA"/>
</dbReference>
<organism evidence="7 8">
    <name type="scientific">Terasakiella brassicae</name>
    <dbReference type="NCBI Taxonomy" id="1634917"/>
    <lineage>
        <taxon>Bacteria</taxon>
        <taxon>Pseudomonadati</taxon>
        <taxon>Pseudomonadota</taxon>
        <taxon>Alphaproteobacteria</taxon>
        <taxon>Rhodospirillales</taxon>
        <taxon>Terasakiellaceae</taxon>
        <taxon>Terasakiella</taxon>
    </lineage>
</organism>
<dbReference type="SUPFAM" id="SSF50685">
    <property type="entry name" value="Barwin-like endoglucanases"/>
    <property type="match status" value="1"/>
</dbReference>
<dbReference type="EC" id="4.2.2.-" evidence="4"/>
<dbReference type="InterPro" id="IPR007730">
    <property type="entry name" value="SPOR-like_dom"/>
</dbReference>
<dbReference type="SUPFAM" id="SSF110997">
    <property type="entry name" value="Sporulation related repeat"/>
    <property type="match status" value="1"/>
</dbReference>
<evidence type="ECO:0000259" key="6">
    <source>
        <dbReference type="PROSITE" id="PS51724"/>
    </source>
</evidence>
<feature type="domain" description="SPOR" evidence="6">
    <location>
        <begin position="260"/>
        <end position="338"/>
    </location>
</feature>
<keyword evidence="3 4" id="KW-0961">Cell wall biogenesis/degradation</keyword>
<dbReference type="NCBIfam" id="TIGR00413">
    <property type="entry name" value="rlpA"/>
    <property type="match status" value="1"/>
</dbReference>
<gene>
    <name evidence="4" type="primary">rlpA</name>
    <name evidence="7" type="ORF">GCM10011332_18050</name>
</gene>
<dbReference type="EMBL" id="BMHV01000011">
    <property type="protein sequence ID" value="GGF64354.1"/>
    <property type="molecule type" value="Genomic_DNA"/>
</dbReference>
<evidence type="ECO:0000313" key="8">
    <source>
        <dbReference type="Proteomes" id="UP000632498"/>
    </source>
</evidence>
<proteinExistence type="inferred from homology"/>
<dbReference type="PANTHER" id="PTHR34183:SF1">
    <property type="entry name" value="ENDOLYTIC PEPTIDOGLYCAN TRANSGLYCOSYLASE RLPA"/>
    <property type="match status" value="1"/>
</dbReference>
<reference evidence="7" key="1">
    <citation type="journal article" date="2014" name="Int. J. Syst. Evol. Microbiol.">
        <title>Complete genome sequence of Corynebacterium casei LMG S-19264T (=DSM 44701T), isolated from a smear-ripened cheese.</title>
        <authorList>
            <consortium name="US DOE Joint Genome Institute (JGI-PGF)"/>
            <person name="Walter F."/>
            <person name="Albersmeier A."/>
            <person name="Kalinowski J."/>
            <person name="Ruckert C."/>
        </authorList>
    </citation>
    <scope>NUCLEOTIDE SEQUENCE</scope>
    <source>
        <strain evidence="7">CGMCC 1.15254</strain>
    </source>
</reference>
<comment type="similarity">
    <text evidence="4 5">Belongs to the RlpA family.</text>
</comment>
<evidence type="ECO:0000256" key="3">
    <source>
        <dbReference type="ARBA" id="ARBA00023316"/>
    </source>
</evidence>
<evidence type="ECO:0000256" key="5">
    <source>
        <dbReference type="RuleBase" id="RU003495"/>
    </source>
</evidence>
<dbReference type="Pfam" id="PF03330">
    <property type="entry name" value="DPBB_1"/>
    <property type="match status" value="1"/>
</dbReference>
<sequence>MAIGQYGRHTKASKVYKMKTFFGPGKIALALMASVLLSGCAETQFLSSSVKHAGGSSAVSGKYKIGNPYQIQSVWYYPAEDFDYVETGIASWYGPKFHGKPTANGEVFDMNQVSAAHRTLPLPSLVRVTNLENGRSLVVRVNDRGPFAHGRILDMSRRGAQLLGFAKKGTARVKVEILKDQSLALKNSLVNQVAGNQAPIKSGAIQKPMVSAQSLDAPNGADVAPTPKPVQTAMGTPQPAQSALSEPVMQKTDTAVRTYPVSPTRMYIQAGAFSRFDNANRVKAQLMDVGDVQISQVLVNGRDFYRVRVGPFQNVDQADQLLNDVINAGFPSAKIIVEKGKG</sequence>
<keyword evidence="1" id="KW-0732">Signal</keyword>
<evidence type="ECO:0000256" key="2">
    <source>
        <dbReference type="ARBA" id="ARBA00023239"/>
    </source>
</evidence>
<dbReference type="PROSITE" id="PS51724">
    <property type="entry name" value="SPOR"/>
    <property type="match status" value="1"/>
</dbReference>
<dbReference type="GO" id="GO:0042834">
    <property type="term" value="F:peptidoglycan binding"/>
    <property type="evidence" value="ECO:0007669"/>
    <property type="project" value="InterPro"/>
</dbReference>
<dbReference type="Pfam" id="PF05036">
    <property type="entry name" value="SPOR"/>
    <property type="match status" value="1"/>
</dbReference>
<comment type="caution">
    <text evidence="7">The sequence shown here is derived from an EMBL/GenBank/DDBJ whole genome shotgun (WGS) entry which is preliminary data.</text>
</comment>
<dbReference type="Gene3D" id="3.30.70.1070">
    <property type="entry name" value="Sporulation related repeat"/>
    <property type="match status" value="1"/>
</dbReference>
<reference evidence="7" key="2">
    <citation type="submission" date="2020-09" db="EMBL/GenBank/DDBJ databases">
        <authorList>
            <person name="Sun Q."/>
            <person name="Zhou Y."/>
        </authorList>
    </citation>
    <scope>NUCLEOTIDE SEQUENCE</scope>
    <source>
        <strain evidence="7">CGMCC 1.15254</strain>
    </source>
</reference>
<dbReference type="CDD" id="cd22268">
    <property type="entry name" value="DPBB_RlpA-like"/>
    <property type="match status" value="1"/>
</dbReference>
<dbReference type="Proteomes" id="UP000632498">
    <property type="component" value="Unassembled WGS sequence"/>
</dbReference>
<evidence type="ECO:0000256" key="4">
    <source>
        <dbReference type="HAMAP-Rule" id="MF_02071"/>
    </source>
</evidence>
<keyword evidence="2 4" id="KW-0456">Lyase</keyword>
<dbReference type="GO" id="GO:0000270">
    <property type="term" value="P:peptidoglycan metabolic process"/>
    <property type="evidence" value="ECO:0007669"/>
    <property type="project" value="UniProtKB-UniRule"/>
</dbReference>
<dbReference type="InterPro" id="IPR036908">
    <property type="entry name" value="RlpA-like_sf"/>
</dbReference>